<gene>
    <name evidence="1" type="ORF">NCTC12376_03550</name>
</gene>
<evidence type="ECO:0000313" key="2">
    <source>
        <dbReference type="Proteomes" id="UP000254230"/>
    </source>
</evidence>
<proteinExistence type="predicted"/>
<dbReference type="AlphaFoldDB" id="A0A378PB27"/>
<name>A0A378PB27_9GAMM</name>
<protein>
    <submittedName>
        <fullName evidence="1">Uncharacterized protein</fullName>
    </submittedName>
</protein>
<dbReference type="Proteomes" id="UP000254230">
    <property type="component" value="Unassembled WGS sequence"/>
</dbReference>
<reference evidence="1 2" key="1">
    <citation type="submission" date="2018-06" db="EMBL/GenBank/DDBJ databases">
        <authorList>
            <consortium name="Pathogen Informatics"/>
            <person name="Doyle S."/>
        </authorList>
    </citation>
    <scope>NUCLEOTIDE SEQUENCE [LARGE SCALE GENOMIC DNA]</scope>
    <source>
        <strain evidence="1 2">NCTC12376</strain>
    </source>
</reference>
<evidence type="ECO:0000313" key="1">
    <source>
        <dbReference type="EMBL" id="STY83084.1"/>
    </source>
</evidence>
<dbReference type="EMBL" id="UGOW01000003">
    <property type="protein sequence ID" value="STY83084.1"/>
    <property type="molecule type" value="Genomic_DNA"/>
</dbReference>
<accession>A0A378PB27</accession>
<organism evidence="1 2">
    <name type="scientific">Legionella quateirensis</name>
    <dbReference type="NCBI Taxonomy" id="45072"/>
    <lineage>
        <taxon>Bacteria</taxon>
        <taxon>Pseudomonadati</taxon>
        <taxon>Pseudomonadota</taxon>
        <taxon>Gammaproteobacteria</taxon>
        <taxon>Legionellales</taxon>
        <taxon>Legionellaceae</taxon>
        <taxon>Legionella</taxon>
    </lineage>
</organism>
<sequence>MHQYVELRAYQVQAYYFNLTEKFILGKIAVFSLTKEFT</sequence>